<dbReference type="FunFam" id="2.30.38.10:FF:000001">
    <property type="entry name" value="Non-ribosomal peptide synthetase PvdI"/>
    <property type="match status" value="1"/>
</dbReference>
<dbReference type="SMART" id="SM00823">
    <property type="entry name" value="PKS_PP"/>
    <property type="match status" value="1"/>
</dbReference>
<evidence type="ECO:0000256" key="4">
    <source>
        <dbReference type="ARBA" id="ARBA00022553"/>
    </source>
</evidence>
<dbReference type="Pfam" id="PF00668">
    <property type="entry name" value="Condensation"/>
    <property type="match status" value="2"/>
</dbReference>
<feature type="domain" description="Carrier" evidence="5">
    <location>
        <begin position="349"/>
        <end position="423"/>
    </location>
</feature>
<dbReference type="EMBL" id="JMIB01000070">
    <property type="protein sequence ID" value="KDM89611.1"/>
    <property type="molecule type" value="Genomic_DNA"/>
</dbReference>
<comment type="caution">
    <text evidence="6">The sequence shown here is derived from an EMBL/GenBank/DDBJ whole genome shotgun (WGS) entry which is preliminary data.</text>
</comment>
<evidence type="ECO:0000256" key="2">
    <source>
        <dbReference type="ARBA" id="ARBA00006432"/>
    </source>
</evidence>
<dbReference type="SMART" id="SM01294">
    <property type="entry name" value="PKS_PP_betabranch"/>
    <property type="match status" value="1"/>
</dbReference>
<sequence length="1096" mass="120619">YTSGTTGQPKGVMVAHQGVVNLAYFMRDSHQLAPLAKVLCFANYVFDASVYELLPSLMFGCELHLATSVIQRDEQALLTYLNEHEVSKAFLPTALFNYLGDKLAGTSLKVLHVGGESLNPLAQLPVETLFNQYGPTEATVCATQKTVLPNDVSIGAPISNTQLYVLDEYQQLLPLGAVGELYIGGAGLARGYLNRPELTAERFIDNPFATEADKAKGYTRLYRTGDRVRWLPDGNLEYLGRNDQQVKIRGYRIELGEIASVLSAELSVQQAVVIDLDREGSKVLAAYVVPADGDVDTESLRQSLSAQLPEYMVPGSITLIDQVPLTINGKLDRRALPAPVWVSEDSYRAPRNAMEAQLCQVWQQVLGVEQVGIDDNFFRLGGDSIVSIQLVNKLRQAGLSLQVKTLFDHPTISTLAGVLSEAQTAVEMLTEQGELTGSFGLLPIQQWFFECEWPSPQHWNQAFMVRLPGEMAPVDIEQALAALAAQHDCLRTCFVQTAEGYEQCYLSVGRQPALQTLDVRGVDDASLQQYLTDLQRGFDYHAGEVWQAAHLTGYADGSARLFFAAHHLVIDAVSWRLIAEDMRLLLAGEALPAKTSSYRQWVETVRHYGETHSEEVAYWSSVLSVPAPELAPVALSEHRAALSPAMTSALLSQAGQGYHTQVNDLLLSALAVALSETFGQAENGILLEGHGREAIDARIDLSRTVGWLTTMYPVRLMSAPAMADTIIQTKEMLRAIPNKGIGYGALANQLGQPLPRVSFNYLGQLSVGEADALWSLTSEPCGVMVAPENQSPLLLNINGAVQDGTLSFYVHSRLGEAQGAVFARAFEQALCAVIDTACTQAVQGGIRTASDYGQGVVSQSQLAHLQQRYHGIEAIYPASSLQQGFLYHQLSQPEDDAYCVQLLMDYHCALDVAIYRAAWQLATERFPVLRTAFDWQEALLQVILTPSGAGEPDIDVVDISHLPEAAREAEIRRLQQADRAKGFDLTQPGLFRLTLIRHHETHYTLLKTEHHSIADGWSGPVLWQAVHTHYQQLCQGQTPVIAADEAYARTQQYHLAHQAETEAYWLRQQSAWEGGNDVTPLLTHPVNLAKIRQIDR</sequence>
<dbReference type="Gene3D" id="3.30.559.30">
    <property type="entry name" value="Nonribosomal peptide synthetase, condensation domain"/>
    <property type="match status" value="2"/>
</dbReference>
<dbReference type="AlphaFoldDB" id="A0A066RKH6"/>
<dbReference type="Gene3D" id="3.40.50.12780">
    <property type="entry name" value="N-terminal domain of ligase-like"/>
    <property type="match status" value="1"/>
</dbReference>
<dbReference type="SUPFAM" id="SSF52777">
    <property type="entry name" value="CoA-dependent acyltransferases"/>
    <property type="match status" value="3"/>
</dbReference>
<dbReference type="PANTHER" id="PTHR45398">
    <property type="match status" value="1"/>
</dbReference>
<dbReference type="Gene3D" id="1.10.1200.10">
    <property type="entry name" value="ACP-like"/>
    <property type="match status" value="1"/>
</dbReference>
<keyword evidence="4" id="KW-0597">Phosphoprotein</keyword>
<dbReference type="InterPro" id="IPR000873">
    <property type="entry name" value="AMP-dep_synth/lig_dom"/>
</dbReference>
<dbReference type="FunFam" id="3.30.300.30:FF:000010">
    <property type="entry name" value="Enterobactin synthetase component F"/>
    <property type="match status" value="1"/>
</dbReference>
<dbReference type="Proteomes" id="UP000027192">
    <property type="component" value="Unassembled WGS sequence"/>
</dbReference>
<gene>
    <name evidence="6" type="ORF">EA58_21730</name>
</gene>
<protein>
    <recommendedName>
        <fullName evidence="5">Carrier domain-containing protein</fullName>
    </recommendedName>
</protein>
<keyword evidence="7" id="KW-1185">Reference proteome</keyword>
<dbReference type="PROSITE" id="PS50075">
    <property type="entry name" value="CARRIER"/>
    <property type="match status" value="1"/>
</dbReference>
<keyword evidence="3" id="KW-0596">Phosphopantetheine</keyword>
<feature type="non-terminal residue" evidence="6">
    <location>
        <position position="1096"/>
    </location>
</feature>
<dbReference type="Gene3D" id="3.30.559.10">
    <property type="entry name" value="Chloramphenicol acetyltransferase-like domain"/>
    <property type="match status" value="2"/>
</dbReference>
<dbReference type="RefSeq" id="WP_161781089.1">
    <property type="nucleotide sequence ID" value="NZ_JMIB01000070.1"/>
</dbReference>
<dbReference type="NCBIfam" id="TIGR01720">
    <property type="entry name" value="NRPS-para261"/>
    <property type="match status" value="1"/>
</dbReference>
<dbReference type="InterPro" id="IPR009081">
    <property type="entry name" value="PP-bd_ACP"/>
</dbReference>
<dbReference type="SUPFAM" id="SSF47336">
    <property type="entry name" value="ACP-like"/>
    <property type="match status" value="1"/>
</dbReference>
<comment type="similarity">
    <text evidence="2">Belongs to the ATP-dependent AMP-binding enzyme family.</text>
</comment>
<dbReference type="InterPro" id="IPR010060">
    <property type="entry name" value="NRPS_synth"/>
</dbReference>
<dbReference type="InterPro" id="IPR001242">
    <property type="entry name" value="Condensation_dom"/>
</dbReference>
<feature type="non-terminal residue" evidence="6">
    <location>
        <position position="1"/>
    </location>
</feature>
<dbReference type="InterPro" id="IPR023213">
    <property type="entry name" value="CAT-like_dom_sf"/>
</dbReference>
<dbReference type="PANTHER" id="PTHR45398:SF1">
    <property type="entry name" value="ENZYME, PUTATIVE (JCVI)-RELATED"/>
    <property type="match status" value="1"/>
</dbReference>
<dbReference type="Pfam" id="PF00550">
    <property type="entry name" value="PP-binding"/>
    <property type="match status" value="1"/>
</dbReference>
<evidence type="ECO:0000313" key="7">
    <source>
        <dbReference type="Proteomes" id="UP000027192"/>
    </source>
</evidence>
<dbReference type="InterPro" id="IPR042099">
    <property type="entry name" value="ANL_N_sf"/>
</dbReference>
<dbReference type="GO" id="GO:0003824">
    <property type="term" value="F:catalytic activity"/>
    <property type="evidence" value="ECO:0007669"/>
    <property type="project" value="InterPro"/>
</dbReference>
<dbReference type="InterPro" id="IPR025110">
    <property type="entry name" value="AMP-bd_C"/>
</dbReference>
<comment type="cofactor">
    <cofactor evidence="1">
        <name>pantetheine 4'-phosphate</name>
        <dbReference type="ChEBI" id="CHEBI:47942"/>
    </cofactor>
</comment>
<name>A0A066RKH6_9GAMM</name>
<dbReference type="STRING" id="1654360.EA58_21730"/>
<evidence type="ECO:0000256" key="3">
    <source>
        <dbReference type="ARBA" id="ARBA00022450"/>
    </source>
</evidence>
<dbReference type="GO" id="GO:0031177">
    <property type="term" value="F:phosphopantetheine binding"/>
    <property type="evidence" value="ECO:0007669"/>
    <property type="project" value="InterPro"/>
</dbReference>
<dbReference type="Pfam" id="PF13193">
    <property type="entry name" value="AMP-binding_C"/>
    <property type="match status" value="1"/>
</dbReference>
<dbReference type="Pfam" id="PF00501">
    <property type="entry name" value="AMP-binding"/>
    <property type="match status" value="1"/>
</dbReference>
<dbReference type="CDD" id="cd05930">
    <property type="entry name" value="A_NRPS"/>
    <property type="match status" value="1"/>
</dbReference>
<dbReference type="InterPro" id="IPR045851">
    <property type="entry name" value="AMP-bd_C_sf"/>
</dbReference>
<accession>A0A066RKH6</accession>
<dbReference type="FunFam" id="1.10.1200.10:FF:000005">
    <property type="entry name" value="Nonribosomal peptide synthetase 1"/>
    <property type="match status" value="1"/>
</dbReference>
<dbReference type="GO" id="GO:0044550">
    <property type="term" value="P:secondary metabolite biosynthetic process"/>
    <property type="evidence" value="ECO:0007669"/>
    <property type="project" value="UniProtKB-ARBA"/>
</dbReference>
<evidence type="ECO:0000313" key="6">
    <source>
        <dbReference type="EMBL" id="KDM89611.1"/>
    </source>
</evidence>
<dbReference type="PROSITE" id="PS00012">
    <property type="entry name" value="PHOSPHOPANTETHEINE"/>
    <property type="match status" value="1"/>
</dbReference>
<dbReference type="SUPFAM" id="SSF56801">
    <property type="entry name" value="Acetyl-CoA synthetase-like"/>
    <property type="match status" value="1"/>
</dbReference>
<dbReference type="InterPro" id="IPR020806">
    <property type="entry name" value="PKS_PP-bd"/>
</dbReference>
<proteinExistence type="inferred from homology"/>
<dbReference type="Gene3D" id="3.30.300.30">
    <property type="match status" value="1"/>
</dbReference>
<organism evidence="6 7">
    <name type="scientific">Photobacterium galatheae</name>
    <dbReference type="NCBI Taxonomy" id="1654360"/>
    <lineage>
        <taxon>Bacteria</taxon>
        <taxon>Pseudomonadati</taxon>
        <taxon>Pseudomonadota</taxon>
        <taxon>Gammaproteobacteria</taxon>
        <taxon>Vibrionales</taxon>
        <taxon>Vibrionaceae</taxon>
        <taxon>Photobacterium</taxon>
    </lineage>
</organism>
<evidence type="ECO:0000259" key="5">
    <source>
        <dbReference type="PROSITE" id="PS50075"/>
    </source>
</evidence>
<evidence type="ECO:0000256" key="1">
    <source>
        <dbReference type="ARBA" id="ARBA00001957"/>
    </source>
</evidence>
<dbReference type="InterPro" id="IPR006162">
    <property type="entry name" value="Ppantetheine_attach_site"/>
</dbReference>
<dbReference type="InterPro" id="IPR036736">
    <property type="entry name" value="ACP-like_sf"/>
</dbReference>
<reference evidence="6 7" key="1">
    <citation type="submission" date="2014-04" db="EMBL/GenBank/DDBJ databases">
        <title>Draft genome sequence of Photobacterium halotolerans S2753: a solonamide, ngercheumicin and holomycin producer.</title>
        <authorList>
            <person name="Machado H.R."/>
            <person name="Gram L."/>
        </authorList>
    </citation>
    <scope>NUCLEOTIDE SEQUENCE [LARGE SCALE GENOMIC DNA]</scope>
    <source>
        <strain evidence="6 7">S2753</strain>
    </source>
</reference>